<feature type="transmembrane region" description="Helical" evidence="5">
    <location>
        <begin position="75"/>
        <end position="93"/>
    </location>
</feature>
<dbReference type="InterPro" id="IPR007016">
    <property type="entry name" value="O-antigen_ligase-rel_domated"/>
</dbReference>
<comment type="subcellular location">
    <subcellularLocation>
        <location evidence="1">Membrane</location>
        <topology evidence="1">Multi-pass membrane protein</topology>
    </subcellularLocation>
</comment>
<dbReference type="InterPro" id="IPR051533">
    <property type="entry name" value="WaaL-like"/>
</dbReference>
<name>A0A844ARI4_9BURK</name>
<dbReference type="Pfam" id="PF04932">
    <property type="entry name" value="Wzy_C"/>
    <property type="match status" value="1"/>
</dbReference>
<evidence type="ECO:0000313" key="8">
    <source>
        <dbReference type="Proteomes" id="UP000487350"/>
    </source>
</evidence>
<organism evidence="7 8">
    <name type="scientific">Caenimonas koreensis DSM 17982</name>
    <dbReference type="NCBI Taxonomy" id="1121255"/>
    <lineage>
        <taxon>Bacteria</taxon>
        <taxon>Pseudomonadati</taxon>
        <taxon>Pseudomonadota</taxon>
        <taxon>Betaproteobacteria</taxon>
        <taxon>Burkholderiales</taxon>
        <taxon>Comamonadaceae</taxon>
        <taxon>Caenimonas</taxon>
    </lineage>
</organism>
<feature type="transmembrane region" description="Helical" evidence="5">
    <location>
        <begin position="290"/>
        <end position="310"/>
    </location>
</feature>
<protein>
    <recommendedName>
        <fullName evidence="6">O-antigen ligase-related domain-containing protein</fullName>
    </recommendedName>
</protein>
<dbReference type="PANTHER" id="PTHR37422:SF23">
    <property type="entry name" value="TEICHURONIC ACID BIOSYNTHESIS PROTEIN TUAE"/>
    <property type="match status" value="1"/>
</dbReference>
<evidence type="ECO:0000256" key="3">
    <source>
        <dbReference type="ARBA" id="ARBA00022989"/>
    </source>
</evidence>
<feature type="transmembrane region" description="Helical" evidence="5">
    <location>
        <begin position="12"/>
        <end position="32"/>
    </location>
</feature>
<feature type="transmembrane region" description="Helical" evidence="5">
    <location>
        <begin position="376"/>
        <end position="398"/>
    </location>
</feature>
<evidence type="ECO:0000313" key="7">
    <source>
        <dbReference type="EMBL" id="MRD46855.1"/>
    </source>
</evidence>
<evidence type="ECO:0000256" key="2">
    <source>
        <dbReference type="ARBA" id="ARBA00022692"/>
    </source>
</evidence>
<feature type="domain" description="O-antigen ligase-related" evidence="6">
    <location>
        <begin position="250"/>
        <end position="387"/>
    </location>
</feature>
<evidence type="ECO:0000256" key="4">
    <source>
        <dbReference type="ARBA" id="ARBA00023136"/>
    </source>
</evidence>
<gene>
    <name evidence="7" type="ORF">GHT07_06180</name>
</gene>
<evidence type="ECO:0000256" key="5">
    <source>
        <dbReference type="SAM" id="Phobius"/>
    </source>
</evidence>
<feature type="transmembrane region" description="Helical" evidence="5">
    <location>
        <begin position="419"/>
        <end position="438"/>
    </location>
</feature>
<proteinExistence type="predicted"/>
<feature type="transmembrane region" description="Helical" evidence="5">
    <location>
        <begin position="242"/>
        <end position="259"/>
    </location>
</feature>
<dbReference type="GO" id="GO:0016020">
    <property type="term" value="C:membrane"/>
    <property type="evidence" value="ECO:0007669"/>
    <property type="project" value="UniProtKB-SubCell"/>
</dbReference>
<dbReference type="EMBL" id="WJBU01000005">
    <property type="protein sequence ID" value="MRD46855.1"/>
    <property type="molecule type" value="Genomic_DNA"/>
</dbReference>
<sequence>MRAQTGESSTTGLLSPVALFAGALLLTCAPVMRGGNRYAALIVLELLALVVLVLFAFKSATTPAVTAAIARRRPFLLLLASPLLLALVFLTPLPPELWSRLPGHAEIVRAMQDAGVDNATWRGASVSPSATAASLLAGLPLLACLLLGFLASIDQLRVLMRVVVCVAFAQVVLALLQVAGGETSPFYFGVLTFGAPVGTFANRNHFANYLAMALVALVWLAYESWRDSRQKEDSTFTGRQRTVVWVCCGLFLIVGILVSRSRGGALFGLPFAVLALMAISLRIKGWSRGWRIAVPLSLAVFVLSIALVGYELVLSRLTTEQLASSADFRGRLAETTFEGAMAFFPLGSGWGTFDLAYPRFQPASLPGFANQAHMDYVQMLFEGGIFFVVFAIAFIALAAKRAYLLARRAWLDRTLNRECMAAALAGLGLMALLLHSTVEFNMRIPANAMLGALLCGVFLRPLHTSTGSTTSA</sequence>
<keyword evidence="2 5" id="KW-0812">Transmembrane</keyword>
<feature type="transmembrane region" description="Helical" evidence="5">
    <location>
        <begin position="265"/>
        <end position="283"/>
    </location>
</feature>
<evidence type="ECO:0000259" key="6">
    <source>
        <dbReference type="Pfam" id="PF04932"/>
    </source>
</evidence>
<feature type="transmembrane region" description="Helical" evidence="5">
    <location>
        <begin position="130"/>
        <end position="151"/>
    </location>
</feature>
<accession>A0A844ARI4</accession>
<comment type="caution">
    <text evidence="7">The sequence shown here is derived from an EMBL/GenBank/DDBJ whole genome shotgun (WGS) entry which is preliminary data.</text>
</comment>
<keyword evidence="8" id="KW-1185">Reference proteome</keyword>
<keyword evidence="4 5" id="KW-0472">Membrane</keyword>
<feature type="transmembrane region" description="Helical" evidence="5">
    <location>
        <begin position="38"/>
        <end position="55"/>
    </location>
</feature>
<dbReference type="Proteomes" id="UP000487350">
    <property type="component" value="Unassembled WGS sequence"/>
</dbReference>
<feature type="transmembrane region" description="Helical" evidence="5">
    <location>
        <begin position="206"/>
        <end position="222"/>
    </location>
</feature>
<dbReference type="AlphaFoldDB" id="A0A844ARI4"/>
<keyword evidence="3 5" id="KW-1133">Transmembrane helix</keyword>
<dbReference type="OrthoDB" id="8902545at2"/>
<feature type="transmembrane region" description="Helical" evidence="5">
    <location>
        <begin position="158"/>
        <end position="179"/>
    </location>
</feature>
<dbReference type="PANTHER" id="PTHR37422">
    <property type="entry name" value="TEICHURONIC ACID BIOSYNTHESIS PROTEIN TUAE"/>
    <property type="match status" value="1"/>
</dbReference>
<reference evidence="7 8" key="1">
    <citation type="submission" date="2019-11" db="EMBL/GenBank/DDBJ databases">
        <title>Caenimonas koreensis gen. nov., sp. nov., isolated from activated sludge.</title>
        <authorList>
            <person name="Seung H.R."/>
        </authorList>
    </citation>
    <scope>NUCLEOTIDE SEQUENCE [LARGE SCALE GENOMIC DNA]</scope>
    <source>
        <strain evidence="7 8">EMB320</strain>
    </source>
</reference>
<evidence type="ECO:0000256" key="1">
    <source>
        <dbReference type="ARBA" id="ARBA00004141"/>
    </source>
</evidence>